<protein>
    <submittedName>
        <fullName evidence="5">PPR repeat-containing protein</fullName>
    </submittedName>
</protein>
<dbReference type="Gene3D" id="1.25.40.10">
    <property type="entry name" value="Tetratricopeptide repeat domain"/>
    <property type="match status" value="3"/>
</dbReference>
<dbReference type="AlphaFoldDB" id="A0A1D3D8L5"/>
<evidence type="ECO:0000256" key="4">
    <source>
        <dbReference type="SAM" id="Phobius"/>
    </source>
</evidence>
<feature type="repeat" description="PPR" evidence="2">
    <location>
        <begin position="450"/>
        <end position="484"/>
    </location>
</feature>
<feature type="transmembrane region" description="Helical" evidence="4">
    <location>
        <begin position="193"/>
        <end position="211"/>
    </location>
</feature>
<evidence type="ECO:0000256" key="2">
    <source>
        <dbReference type="PROSITE-ProRule" id="PRU00708"/>
    </source>
</evidence>
<evidence type="ECO:0000256" key="1">
    <source>
        <dbReference type="ARBA" id="ARBA00007626"/>
    </source>
</evidence>
<dbReference type="PROSITE" id="PS51375">
    <property type="entry name" value="PPR"/>
    <property type="match status" value="4"/>
</dbReference>
<keyword evidence="4" id="KW-0472">Membrane</keyword>
<evidence type="ECO:0000313" key="5">
    <source>
        <dbReference type="EMBL" id="OEH79801.1"/>
    </source>
</evidence>
<proteinExistence type="inferred from homology"/>
<dbReference type="VEuPathDB" id="ToxoDB:LOC34618417"/>
<dbReference type="InterPro" id="IPR011990">
    <property type="entry name" value="TPR-like_helical_dom_sf"/>
</dbReference>
<dbReference type="InterPro" id="IPR050872">
    <property type="entry name" value="PPR_P_subfamily"/>
</dbReference>
<dbReference type="PANTHER" id="PTHR46128">
    <property type="entry name" value="MITOCHONDRIAL GROUP I INTRON SPLICING FACTOR CCM1"/>
    <property type="match status" value="1"/>
</dbReference>
<feature type="region of interest" description="Disordered" evidence="3">
    <location>
        <begin position="1"/>
        <end position="78"/>
    </location>
</feature>
<dbReference type="InterPro" id="IPR002885">
    <property type="entry name" value="PPR_rpt"/>
</dbReference>
<dbReference type="EMBL" id="JROU02000266">
    <property type="protein sequence ID" value="OEH79801.1"/>
    <property type="molecule type" value="Genomic_DNA"/>
</dbReference>
<evidence type="ECO:0000256" key="3">
    <source>
        <dbReference type="SAM" id="MobiDB-lite"/>
    </source>
</evidence>
<keyword evidence="4" id="KW-0812">Transmembrane</keyword>
<feature type="region of interest" description="Disordered" evidence="3">
    <location>
        <begin position="249"/>
        <end position="293"/>
    </location>
</feature>
<sequence length="975" mass="103616">MRSSPGIILPCPRGPPSPSSHSSYSLPVPLQEPPSPKESELVRAASLGQGTDDAPPVSLQGDGSASSSSSSHMATPAGLAAAPVRGMENSNRHAEGCKGGHGVPEDDACPQGSETLGPSCIAKAGLSACPCSFVLESAAQTSLAAFFFGTAKRGAPHDVLKPFFLWLFPNILVALVFAVTLIACLIVDASTEIDLFFLLLLIGGWILLAAISSRRQRRHAAPHVGGAARPCLVQKTVLGKVKGQEGGQVQQLAASEEADHAEEEGGGSVTTEEREETLSCSEGGEDREEACCSEAEDRERWGLLGPPLVSAPPLCNTGNRRVTDFSAWVGGPAGELALPPSPLTDLSFCRSQTVGAATLSPHEDTLSIEADPDGSPLPLLPFSCLSAPSASPKAPPSSEIKRLTTIQTSFLGGRVAALQQQPEDASAEAAFLGPLEKRLFESIEGAGVADLVTYNTMLKAFSVSGQLAEAEKILRSMRDRNVSPDEVSFNLLVNAAVCCGRIDRAWHYVEELRTSNMVPDKFTISSLVKSLQPGQDPKLIQRTLRLMDGINACEDLILLSTCIDATLRLGDLDRLRRLLLQFESSSLQPNPHAYGTLIKAYGRIGNLTKVWGLWNELQGRRNIEPTNYTYGCMLDILLSKNLLTDATELFCHMVYNGVVDAVHFSILVKGLSKYSDQGVKLALEAYAVLRKSAATRRGATGPEKSGTAASCLPSRGGGGNRGGGAAGGGKERDREKVKQPQAVLNTISFNALLHLCVTNGRMADALRLFIDMENQEAVTPDLITYSTVIKGLCCYPGDAPLEKALLLLEQMQKSIREARLASFTIPTPDPSCDRKCNNLQRALELANELPAHFGFAIDGYVCTALIAACMSNGAPVLAGQLALQASSVGVELPHGVLCRLWNTLQFAKTAQLQQQETALHAPDLATLCDAVAKLLAPHSKDAGTSSHETLGVQSDWGKARDISLLESLGGVPHHE</sequence>
<name>A0A1D3D8L5_9EIME</name>
<keyword evidence="4" id="KW-1133">Transmembrane helix</keyword>
<feature type="repeat" description="PPR" evidence="2">
    <location>
        <begin position="745"/>
        <end position="779"/>
    </location>
</feature>
<evidence type="ECO:0000313" key="6">
    <source>
        <dbReference type="Proteomes" id="UP000095192"/>
    </source>
</evidence>
<gene>
    <name evidence="5" type="ORF">cyc_01403</name>
</gene>
<comment type="similarity">
    <text evidence="1">Belongs to the PPR family. P subfamily.</text>
</comment>
<comment type="caution">
    <text evidence="5">The sequence shown here is derived from an EMBL/GenBank/DDBJ whole genome shotgun (WGS) entry which is preliminary data.</text>
</comment>
<dbReference type="InParanoid" id="A0A1D3D8L5"/>
<reference evidence="5 6" key="1">
    <citation type="journal article" date="2016" name="BMC Genomics">
        <title>Comparative genomics reveals Cyclospora cayetanensis possesses coccidia-like metabolism and invasion components but unique surface antigens.</title>
        <authorList>
            <person name="Liu S."/>
            <person name="Wang L."/>
            <person name="Zheng H."/>
            <person name="Xu Z."/>
            <person name="Roellig D.M."/>
            <person name="Li N."/>
            <person name="Frace M.A."/>
            <person name="Tang K."/>
            <person name="Arrowood M.J."/>
            <person name="Moss D.M."/>
            <person name="Zhang L."/>
            <person name="Feng Y."/>
            <person name="Xiao L."/>
        </authorList>
    </citation>
    <scope>NUCLEOTIDE SEQUENCE [LARGE SCALE GENOMIC DNA]</scope>
    <source>
        <strain evidence="5 6">CHN_HEN01</strain>
    </source>
</reference>
<feature type="compositionally biased region" description="Gly residues" evidence="3">
    <location>
        <begin position="715"/>
        <end position="728"/>
    </location>
</feature>
<feature type="repeat" description="PPR" evidence="2">
    <location>
        <begin position="590"/>
        <end position="625"/>
    </location>
</feature>
<feature type="compositionally biased region" description="Low complexity" evidence="3">
    <location>
        <begin position="19"/>
        <end position="29"/>
    </location>
</feature>
<dbReference type="VEuPathDB" id="ToxoDB:cyc_01403"/>
<dbReference type="Pfam" id="PF13041">
    <property type="entry name" value="PPR_2"/>
    <property type="match status" value="3"/>
</dbReference>
<dbReference type="Proteomes" id="UP000095192">
    <property type="component" value="Unassembled WGS sequence"/>
</dbReference>
<accession>A0A1D3D8L5</accession>
<dbReference type="NCBIfam" id="TIGR00756">
    <property type="entry name" value="PPR"/>
    <property type="match status" value="4"/>
</dbReference>
<keyword evidence="6" id="KW-1185">Reference proteome</keyword>
<dbReference type="PANTHER" id="PTHR46128:SF329">
    <property type="entry name" value="MITOCHONDRIAL GROUP I INTRON SPLICING FACTOR DMR1"/>
    <property type="match status" value="1"/>
</dbReference>
<feature type="repeat" description="PPR" evidence="2">
    <location>
        <begin position="485"/>
        <end position="519"/>
    </location>
</feature>
<feature type="transmembrane region" description="Helical" evidence="4">
    <location>
        <begin position="163"/>
        <end position="187"/>
    </location>
</feature>
<feature type="region of interest" description="Disordered" evidence="3">
    <location>
        <begin position="697"/>
        <end position="737"/>
    </location>
</feature>
<organism evidence="5 6">
    <name type="scientific">Cyclospora cayetanensis</name>
    <dbReference type="NCBI Taxonomy" id="88456"/>
    <lineage>
        <taxon>Eukaryota</taxon>
        <taxon>Sar</taxon>
        <taxon>Alveolata</taxon>
        <taxon>Apicomplexa</taxon>
        <taxon>Conoidasida</taxon>
        <taxon>Coccidia</taxon>
        <taxon>Eucoccidiorida</taxon>
        <taxon>Eimeriorina</taxon>
        <taxon>Eimeriidae</taxon>
        <taxon>Cyclospora</taxon>
    </lineage>
</organism>